<dbReference type="RefSeq" id="WP_205374933.1">
    <property type="nucleotide sequence ID" value="NZ_JAFEJA010000001.1"/>
</dbReference>
<proteinExistence type="predicted"/>
<evidence type="ECO:0000313" key="1">
    <source>
        <dbReference type="EMBL" id="MBM9621026.1"/>
    </source>
</evidence>
<accession>A0ABS2UU55</accession>
<gene>
    <name evidence="1" type="ORF">JE024_20235</name>
</gene>
<dbReference type="EMBL" id="JAFEJA010000001">
    <property type="protein sequence ID" value="MBM9621026.1"/>
    <property type="molecule type" value="Genomic_DNA"/>
</dbReference>
<organism evidence="1 2">
    <name type="scientific">Streptomyces zhihengii</name>
    <dbReference type="NCBI Taxonomy" id="1818004"/>
    <lineage>
        <taxon>Bacteria</taxon>
        <taxon>Bacillati</taxon>
        <taxon>Actinomycetota</taxon>
        <taxon>Actinomycetes</taxon>
        <taxon>Kitasatosporales</taxon>
        <taxon>Streptomycetaceae</taxon>
        <taxon>Streptomyces</taxon>
    </lineage>
</organism>
<dbReference type="Pfam" id="PF19586">
    <property type="entry name" value="DUF6093"/>
    <property type="match status" value="1"/>
</dbReference>
<comment type="caution">
    <text evidence="1">The sequence shown here is derived from an EMBL/GenBank/DDBJ whole genome shotgun (WGS) entry which is preliminary data.</text>
</comment>
<reference evidence="1 2" key="1">
    <citation type="journal article" date="2016" name="Arch. Microbiol.">
        <title>Streptomyces zhihengii sp. nov., isolated from rhizospheric soil of Psammosilene tunicoides.</title>
        <authorList>
            <person name="Huang M.J."/>
            <person name="Fei J.J."/>
            <person name="Salam N."/>
            <person name="Kim C.J."/>
            <person name="Hozzein W.N."/>
            <person name="Xiao M."/>
            <person name="Huang H.Q."/>
            <person name="Li W.J."/>
        </authorList>
    </citation>
    <scope>NUCLEOTIDE SEQUENCE [LARGE SCALE GENOMIC DNA]</scope>
    <source>
        <strain evidence="1 2">YIM T102</strain>
    </source>
</reference>
<protein>
    <submittedName>
        <fullName evidence="1">Uncharacterized protein</fullName>
    </submittedName>
</protein>
<dbReference type="InterPro" id="IPR046075">
    <property type="entry name" value="DUF6093"/>
</dbReference>
<sequence>MRGLDELLARGRAAARGLQRERIRLYRPGAGGIDWETGEENPADGATLFEGPARVKPAAHVGEEVDAGEANVTLRDYVVSLDWDTPALPQRPQVGDRIEVLESPEARMVGLQLWVTGVGYGSTATAWRIGAEDRQ</sequence>
<dbReference type="Proteomes" id="UP000664109">
    <property type="component" value="Unassembled WGS sequence"/>
</dbReference>
<name>A0ABS2UU55_9ACTN</name>
<evidence type="ECO:0000313" key="2">
    <source>
        <dbReference type="Proteomes" id="UP000664109"/>
    </source>
</evidence>
<keyword evidence="2" id="KW-1185">Reference proteome</keyword>